<dbReference type="GO" id="GO:0061630">
    <property type="term" value="F:ubiquitin protein ligase activity"/>
    <property type="evidence" value="ECO:0007669"/>
    <property type="project" value="UniProtKB-EC"/>
</dbReference>
<dbReference type="AlphaFoldDB" id="A0A0C3NYK2"/>
<dbReference type="PROSITE" id="PS00518">
    <property type="entry name" value="ZF_RING_1"/>
    <property type="match status" value="1"/>
</dbReference>
<dbReference type="EMBL" id="KN840453">
    <property type="protein sequence ID" value="KIP10544.1"/>
    <property type="molecule type" value="Genomic_DNA"/>
</dbReference>
<feature type="region of interest" description="Disordered" evidence="11">
    <location>
        <begin position="258"/>
        <end position="318"/>
    </location>
</feature>
<dbReference type="InterPro" id="IPR018957">
    <property type="entry name" value="Znf_C3HC4_RING-type"/>
</dbReference>
<dbReference type="InterPro" id="IPR017907">
    <property type="entry name" value="Znf_RING_CS"/>
</dbReference>
<evidence type="ECO:0000256" key="3">
    <source>
        <dbReference type="ARBA" id="ARBA00012251"/>
    </source>
</evidence>
<evidence type="ECO:0000256" key="6">
    <source>
        <dbReference type="ARBA" id="ARBA00022737"/>
    </source>
</evidence>
<comment type="pathway">
    <text evidence="2">Protein modification; protein ubiquitination.</text>
</comment>
<dbReference type="OrthoDB" id="1431934at2759"/>
<reference evidence="14 15" key="1">
    <citation type="journal article" date="2014" name="PLoS Genet.">
        <title>Analysis of the Phlebiopsis gigantea genome, transcriptome and secretome provides insight into its pioneer colonization strategies of wood.</title>
        <authorList>
            <person name="Hori C."/>
            <person name="Ishida T."/>
            <person name="Igarashi K."/>
            <person name="Samejima M."/>
            <person name="Suzuki H."/>
            <person name="Master E."/>
            <person name="Ferreira P."/>
            <person name="Ruiz-Duenas F.J."/>
            <person name="Held B."/>
            <person name="Canessa P."/>
            <person name="Larrondo L.F."/>
            <person name="Schmoll M."/>
            <person name="Druzhinina I.S."/>
            <person name="Kubicek C.P."/>
            <person name="Gaskell J.A."/>
            <person name="Kersten P."/>
            <person name="St John F."/>
            <person name="Glasner J."/>
            <person name="Sabat G."/>
            <person name="Splinter BonDurant S."/>
            <person name="Syed K."/>
            <person name="Yadav J."/>
            <person name="Mgbeahuruike A.C."/>
            <person name="Kovalchuk A."/>
            <person name="Asiegbu F.O."/>
            <person name="Lackner G."/>
            <person name="Hoffmeister D."/>
            <person name="Rencoret J."/>
            <person name="Gutierrez A."/>
            <person name="Sun H."/>
            <person name="Lindquist E."/>
            <person name="Barry K."/>
            <person name="Riley R."/>
            <person name="Grigoriev I.V."/>
            <person name="Henrissat B."/>
            <person name="Kues U."/>
            <person name="Berka R.M."/>
            <person name="Martinez A.T."/>
            <person name="Covert S.F."/>
            <person name="Blanchette R.A."/>
            <person name="Cullen D."/>
        </authorList>
    </citation>
    <scope>NUCLEOTIDE SEQUENCE [LARGE SCALE GENOMIC DNA]</scope>
    <source>
        <strain evidence="14 15">11061_1 CR5-6</strain>
    </source>
</reference>
<feature type="domain" description="RING-type" evidence="12">
    <location>
        <begin position="352"/>
        <end position="400"/>
    </location>
</feature>
<dbReference type="Gene3D" id="1.20.120.1750">
    <property type="match status" value="1"/>
</dbReference>
<dbReference type="GO" id="GO:0008270">
    <property type="term" value="F:zinc ion binding"/>
    <property type="evidence" value="ECO:0007669"/>
    <property type="project" value="UniProtKB-KW"/>
</dbReference>
<dbReference type="InterPro" id="IPR051628">
    <property type="entry name" value="LUBAC_E3_Ligases"/>
</dbReference>
<evidence type="ECO:0000256" key="2">
    <source>
        <dbReference type="ARBA" id="ARBA00004906"/>
    </source>
</evidence>
<dbReference type="SMART" id="SM00184">
    <property type="entry name" value="RING"/>
    <property type="match status" value="2"/>
</dbReference>
<dbReference type="InterPro" id="IPR001841">
    <property type="entry name" value="Znf_RING"/>
</dbReference>
<comment type="catalytic activity">
    <reaction evidence="1">
        <text>[E2 ubiquitin-conjugating enzyme]-S-ubiquitinyl-L-cysteine + [acceptor protein]-L-lysine = [E2 ubiquitin-conjugating enzyme]-L-cysteine + [acceptor protein]-N(6)-ubiquitinyl-L-lysine.</text>
        <dbReference type="EC" id="2.3.2.31"/>
    </reaction>
</comment>
<dbReference type="Proteomes" id="UP000053257">
    <property type="component" value="Unassembled WGS sequence"/>
</dbReference>
<feature type="domain" description="RING-type" evidence="13">
    <location>
        <begin position="348"/>
        <end position="560"/>
    </location>
</feature>
<dbReference type="InterPro" id="IPR044066">
    <property type="entry name" value="TRIAD_supradom"/>
</dbReference>
<protein>
    <recommendedName>
        <fullName evidence="3">RBR-type E3 ubiquitin transferase</fullName>
        <ecNumber evidence="3">2.3.2.31</ecNumber>
    </recommendedName>
</protein>
<dbReference type="PANTHER" id="PTHR22770">
    <property type="entry name" value="UBIQUITIN CONJUGATING ENZYME 7 INTERACTING PROTEIN-RELATED"/>
    <property type="match status" value="1"/>
</dbReference>
<evidence type="ECO:0000259" key="13">
    <source>
        <dbReference type="PROSITE" id="PS51873"/>
    </source>
</evidence>
<evidence type="ECO:0000256" key="10">
    <source>
        <dbReference type="PROSITE-ProRule" id="PRU00175"/>
    </source>
</evidence>
<proteinExistence type="predicted"/>
<dbReference type="Gene3D" id="3.30.40.10">
    <property type="entry name" value="Zinc/RING finger domain, C3HC4 (zinc finger)"/>
    <property type="match status" value="1"/>
</dbReference>
<keyword evidence="9" id="KW-0862">Zinc</keyword>
<feature type="region of interest" description="Disordered" evidence="11">
    <location>
        <begin position="218"/>
        <end position="243"/>
    </location>
</feature>
<keyword evidence="15" id="KW-1185">Reference proteome</keyword>
<dbReference type="PROSITE" id="PS51873">
    <property type="entry name" value="TRIAD"/>
    <property type="match status" value="1"/>
</dbReference>
<keyword evidence="8" id="KW-0833">Ubl conjugation pathway</keyword>
<dbReference type="SUPFAM" id="SSF57850">
    <property type="entry name" value="RING/U-box"/>
    <property type="match status" value="2"/>
</dbReference>
<evidence type="ECO:0000256" key="8">
    <source>
        <dbReference type="ARBA" id="ARBA00022786"/>
    </source>
</evidence>
<dbReference type="Pfam" id="PF22605">
    <property type="entry name" value="IBR_2"/>
    <property type="match status" value="1"/>
</dbReference>
<dbReference type="CDD" id="cd22584">
    <property type="entry name" value="Rcat_RBR_unk"/>
    <property type="match status" value="1"/>
</dbReference>
<keyword evidence="5" id="KW-0479">Metal-binding</keyword>
<dbReference type="HOGENOM" id="CLU_011917_1_0_1"/>
<sequence>MCVTVVQCLKDTLAICSSWSTSAHLDVEDILQAPIFCQSLCHICTDFGASDARTFTQLLHRIQETSMTHQRSSCVVITRPPEIIACFYLICPPYNVYAIFDSHPRPGVHPDGAAFVINSSTEAAVDYLSELLRYDRELLADKDVQWQAQLLSQVSGHVFVASDGAHDNAQYWKSATMDASLKWLAVQSEFAAFKASSQVLTDEVTALRRTVERLEHDARAAAAAARRKSARTTEAQRKDHPSGLVSALWQQGTHAFGFASSRPSSTAPGSSSRGNPPAVIPQAPSSRSPTGSTSSAAPATSRAAQKARAPLADPSPPDDFAVALMHQRIYDEEDRRLALEIQELYYLPTFECKVCLDEHSEEDVAEVDGCWHRMCRDCMRGHVTSQLDARVYPIMCPICTADKDLDCPSGTRSHDEEYAKFIDLEMSTFSISLTCFACNNSFLVDRDEFSQEKLITCPLPNCHKIWCKTCNQVLDDPKAEHTCDGSAELKRLVEEKKWKFCPGCNTPAEKISGCNHMTCLSPGCNVHFCYFCGATVCRSNIAKEITEAKQRHFSACTIFDEIPDVAVPP</sequence>
<dbReference type="STRING" id="745531.A0A0C3NYK2"/>
<feature type="compositionally biased region" description="Low complexity" evidence="11">
    <location>
        <begin position="283"/>
        <end position="309"/>
    </location>
</feature>
<evidence type="ECO:0000256" key="4">
    <source>
        <dbReference type="ARBA" id="ARBA00022679"/>
    </source>
</evidence>
<accession>A0A0C3NYK2</accession>
<dbReference type="EC" id="2.3.2.31" evidence="3"/>
<evidence type="ECO:0000256" key="9">
    <source>
        <dbReference type="ARBA" id="ARBA00022833"/>
    </source>
</evidence>
<evidence type="ECO:0000256" key="7">
    <source>
        <dbReference type="ARBA" id="ARBA00022771"/>
    </source>
</evidence>
<name>A0A0C3NYK2_PHLG1</name>
<evidence type="ECO:0000313" key="14">
    <source>
        <dbReference type="EMBL" id="KIP10544.1"/>
    </source>
</evidence>
<keyword evidence="4" id="KW-0808">Transferase</keyword>
<dbReference type="Pfam" id="PF00097">
    <property type="entry name" value="zf-C3HC4"/>
    <property type="match status" value="1"/>
</dbReference>
<organism evidence="14 15">
    <name type="scientific">Phlebiopsis gigantea (strain 11061_1 CR5-6)</name>
    <name type="common">White-rot fungus</name>
    <name type="synonym">Peniophora gigantea</name>
    <dbReference type="NCBI Taxonomy" id="745531"/>
    <lineage>
        <taxon>Eukaryota</taxon>
        <taxon>Fungi</taxon>
        <taxon>Dikarya</taxon>
        <taxon>Basidiomycota</taxon>
        <taxon>Agaricomycotina</taxon>
        <taxon>Agaricomycetes</taxon>
        <taxon>Polyporales</taxon>
        <taxon>Phanerochaetaceae</taxon>
        <taxon>Phlebiopsis</taxon>
    </lineage>
</organism>
<evidence type="ECO:0000259" key="12">
    <source>
        <dbReference type="PROSITE" id="PS50089"/>
    </source>
</evidence>
<keyword evidence="6" id="KW-0677">Repeat</keyword>
<feature type="compositionally biased region" description="Low complexity" evidence="11">
    <location>
        <begin position="259"/>
        <end position="274"/>
    </location>
</feature>
<evidence type="ECO:0000313" key="15">
    <source>
        <dbReference type="Proteomes" id="UP000053257"/>
    </source>
</evidence>
<evidence type="ECO:0000256" key="11">
    <source>
        <dbReference type="SAM" id="MobiDB-lite"/>
    </source>
</evidence>
<evidence type="ECO:0000256" key="5">
    <source>
        <dbReference type="ARBA" id="ARBA00022723"/>
    </source>
</evidence>
<dbReference type="PROSITE" id="PS50089">
    <property type="entry name" value="ZF_RING_2"/>
    <property type="match status" value="1"/>
</dbReference>
<dbReference type="InterPro" id="IPR054694">
    <property type="entry name" value="Parkin-like_IBR"/>
</dbReference>
<gene>
    <name evidence="14" type="ORF">PHLGIDRAFT_65415</name>
</gene>
<keyword evidence="7 10" id="KW-0863">Zinc-finger</keyword>
<evidence type="ECO:0000256" key="1">
    <source>
        <dbReference type="ARBA" id="ARBA00001798"/>
    </source>
</evidence>
<dbReference type="InterPro" id="IPR013083">
    <property type="entry name" value="Znf_RING/FYVE/PHD"/>
</dbReference>